<organism evidence="7 8">
    <name type="scientific">Kroppenstedtia sanguinis</name>
    <dbReference type="NCBI Taxonomy" id="1380684"/>
    <lineage>
        <taxon>Bacteria</taxon>
        <taxon>Bacillati</taxon>
        <taxon>Bacillota</taxon>
        <taxon>Bacilli</taxon>
        <taxon>Bacillales</taxon>
        <taxon>Thermoactinomycetaceae</taxon>
        <taxon>Kroppenstedtia</taxon>
    </lineage>
</organism>
<sequence>MNYNFDELIDRSKTNARKWSKDILIKEFQTTDILPMWIADMDFACPPPVIEAMQAVVDQRIYGYTYVPDTYYQAITDWNLRRHQWTIEKDWITLTHGTVSTLHYIVQAFCQPGDKVIVQTPGYQPFQRAVERHRCELVTNPLMLENGRYTLDLNDLEAKAKDPAVKLMIFCNPHNPTGRVWTAEELLEVGRICLENDVLIVSDEIHKDLCLYGHQPTSFASLSHSIADHCLICVSPNKAFNFGGLKSSYTVIPNADLRARLQKQLATHSITSPNVFAVPALIAAYTRCDDWLDQLTAYIEKNIDLVRNFINTSLPNVTLIHPEATYLAWLDFRAVGLSHHQLQKLLIHEGRLALESGNDFIADGEGFARMNLGCPRAIVEEALQRLSQCLSKI</sequence>
<evidence type="ECO:0000259" key="6">
    <source>
        <dbReference type="Pfam" id="PF00155"/>
    </source>
</evidence>
<dbReference type="NCBIfam" id="TIGR04350">
    <property type="entry name" value="C_S_lyase_PatB"/>
    <property type="match status" value="1"/>
</dbReference>
<dbReference type="CDD" id="cd00609">
    <property type="entry name" value="AAT_like"/>
    <property type="match status" value="1"/>
</dbReference>
<dbReference type="Gene3D" id="3.90.1150.10">
    <property type="entry name" value="Aspartate Aminotransferase, domain 1"/>
    <property type="match status" value="1"/>
</dbReference>
<dbReference type="SUPFAM" id="SSF53383">
    <property type="entry name" value="PLP-dependent transferases"/>
    <property type="match status" value="1"/>
</dbReference>
<dbReference type="RefSeq" id="WP_380164292.1">
    <property type="nucleotide sequence ID" value="NZ_JBHTNU010000006.1"/>
</dbReference>
<evidence type="ECO:0000256" key="2">
    <source>
        <dbReference type="ARBA" id="ARBA00012224"/>
    </source>
</evidence>
<accession>A0ABW4C7X1</accession>
<evidence type="ECO:0000256" key="1">
    <source>
        <dbReference type="ARBA" id="ARBA00001933"/>
    </source>
</evidence>
<name>A0ABW4C7X1_9BACL</name>
<dbReference type="PANTHER" id="PTHR43525:SF1">
    <property type="entry name" value="PROTEIN MALY"/>
    <property type="match status" value="1"/>
</dbReference>
<dbReference type="InterPro" id="IPR027619">
    <property type="entry name" value="C-S_lyase_PatB-like"/>
</dbReference>
<protein>
    <recommendedName>
        <fullName evidence="2">cysteine-S-conjugate beta-lyase</fullName>
        <ecNumber evidence="2">4.4.1.13</ecNumber>
    </recommendedName>
</protein>
<feature type="domain" description="Aminotransferase class I/classII large" evidence="6">
    <location>
        <begin position="40"/>
        <end position="386"/>
    </location>
</feature>
<dbReference type="Pfam" id="PF00155">
    <property type="entry name" value="Aminotran_1_2"/>
    <property type="match status" value="1"/>
</dbReference>
<keyword evidence="8" id="KW-1185">Reference proteome</keyword>
<gene>
    <name evidence="7" type="ORF">ACFQ4Y_07725</name>
</gene>
<evidence type="ECO:0000256" key="4">
    <source>
        <dbReference type="ARBA" id="ARBA00023239"/>
    </source>
</evidence>
<dbReference type="Proteomes" id="UP001597282">
    <property type="component" value="Unassembled WGS sequence"/>
</dbReference>
<dbReference type="Gene3D" id="3.40.640.10">
    <property type="entry name" value="Type I PLP-dependent aspartate aminotransferase-like (Major domain)"/>
    <property type="match status" value="1"/>
</dbReference>
<proteinExistence type="inferred from homology"/>
<evidence type="ECO:0000256" key="5">
    <source>
        <dbReference type="ARBA" id="ARBA00037974"/>
    </source>
</evidence>
<dbReference type="InterPro" id="IPR015422">
    <property type="entry name" value="PyrdxlP-dep_Trfase_small"/>
</dbReference>
<keyword evidence="4 7" id="KW-0456">Lyase</keyword>
<dbReference type="InterPro" id="IPR051798">
    <property type="entry name" value="Class-II_PLP-Dep_Aminotrans"/>
</dbReference>
<dbReference type="EC" id="4.4.1.13" evidence="2"/>
<dbReference type="PANTHER" id="PTHR43525">
    <property type="entry name" value="PROTEIN MALY"/>
    <property type="match status" value="1"/>
</dbReference>
<evidence type="ECO:0000313" key="7">
    <source>
        <dbReference type="EMBL" id="MFD1426824.1"/>
    </source>
</evidence>
<evidence type="ECO:0000313" key="8">
    <source>
        <dbReference type="Proteomes" id="UP001597282"/>
    </source>
</evidence>
<comment type="cofactor">
    <cofactor evidence="1">
        <name>pyridoxal 5'-phosphate</name>
        <dbReference type="ChEBI" id="CHEBI:597326"/>
    </cofactor>
</comment>
<dbReference type="InterPro" id="IPR004839">
    <property type="entry name" value="Aminotransferase_I/II_large"/>
</dbReference>
<evidence type="ECO:0000256" key="3">
    <source>
        <dbReference type="ARBA" id="ARBA00022898"/>
    </source>
</evidence>
<keyword evidence="3" id="KW-0663">Pyridoxal phosphate</keyword>
<dbReference type="InterPro" id="IPR015424">
    <property type="entry name" value="PyrdxlP-dep_Trfase"/>
</dbReference>
<comment type="similarity">
    <text evidence="5">Belongs to the class-II pyridoxal-phosphate-dependent aminotransferase family. MalY/PatB cystathionine beta-lyase subfamily.</text>
</comment>
<comment type="caution">
    <text evidence="7">The sequence shown here is derived from an EMBL/GenBank/DDBJ whole genome shotgun (WGS) entry which is preliminary data.</text>
</comment>
<reference evidence="8" key="1">
    <citation type="journal article" date="2019" name="Int. J. Syst. Evol. Microbiol.">
        <title>The Global Catalogue of Microorganisms (GCM) 10K type strain sequencing project: providing services to taxonomists for standard genome sequencing and annotation.</title>
        <authorList>
            <consortium name="The Broad Institute Genomics Platform"/>
            <consortium name="The Broad Institute Genome Sequencing Center for Infectious Disease"/>
            <person name="Wu L."/>
            <person name="Ma J."/>
        </authorList>
    </citation>
    <scope>NUCLEOTIDE SEQUENCE [LARGE SCALE GENOMIC DNA]</scope>
    <source>
        <strain evidence="8">S1</strain>
    </source>
</reference>
<dbReference type="EMBL" id="JBHTNU010000006">
    <property type="protein sequence ID" value="MFD1426824.1"/>
    <property type="molecule type" value="Genomic_DNA"/>
</dbReference>
<dbReference type="InterPro" id="IPR015421">
    <property type="entry name" value="PyrdxlP-dep_Trfase_major"/>
</dbReference>
<dbReference type="GO" id="GO:0047804">
    <property type="term" value="F:cysteine-S-conjugate beta-lyase activity"/>
    <property type="evidence" value="ECO:0007669"/>
    <property type="project" value="UniProtKB-EC"/>
</dbReference>